<proteinExistence type="predicted"/>
<reference evidence="1 2" key="1">
    <citation type="submission" date="2018-11" db="EMBL/GenBank/DDBJ databases">
        <title>Sequencing the genomes of 1000 actinobacteria strains.</title>
        <authorList>
            <person name="Klenk H.-P."/>
        </authorList>
    </citation>
    <scope>NUCLEOTIDE SEQUENCE [LARGE SCALE GENOMIC DNA]</scope>
    <source>
        <strain evidence="1 2">DSM 44254</strain>
    </source>
</reference>
<evidence type="ECO:0008006" key="3">
    <source>
        <dbReference type="Google" id="ProtNLM"/>
    </source>
</evidence>
<dbReference type="RefSeq" id="WP_123669451.1">
    <property type="nucleotide sequence ID" value="NZ_RJKE01000001.1"/>
</dbReference>
<dbReference type="EMBL" id="RJKE01000001">
    <property type="protein sequence ID" value="ROO90513.1"/>
    <property type="molecule type" value="Genomic_DNA"/>
</dbReference>
<sequence length="123" mass="14025">MEEWEIRVTNEFLGWLGTLDARSKAQVVDAIDRLAEDGPALGRPLVDRLTGSQVHNLKELRPGSAGRSEVRIIFVFDPWRSAILLVGGDKSGDWTGWYRRAIPRAEELYVEYVKEREAEEGQR</sequence>
<protein>
    <recommendedName>
        <fullName evidence="3">Phage derived Gp49-like protein DUF891</fullName>
    </recommendedName>
</protein>
<gene>
    <name evidence="1" type="ORF">EDD29_8243</name>
</gene>
<name>A0A3N1DAF8_9ACTN</name>
<evidence type="ECO:0000313" key="1">
    <source>
        <dbReference type="EMBL" id="ROO90513.1"/>
    </source>
</evidence>
<dbReference type="OrthoDB" id="330810at2"/>
<accession>A0A3N1DAF8</accession>
<evidence type="ECO:0000313" key="2">
    <source>
        <dbReference type="Proteomes" id="UP000272400"/>
    </source>
</evidence>
<dbReference type="Proteomes" id="UP000272400">
    <property type="component" value="Unassembled WGS sequence"/>
</dbReference>
<comment type="caution">
    <text evidence="1">The sequence shown here is derived from an EMBL/GenBank/DDBJ whole genome shotgun (WGS) entry which is preliminary data.</text>
</comment>
<organism evidence="1 2">
    <name type="scientific">Actinocorallia herbida</name>
    <dbReference type="NCBI Taxonomy" id="58109"/>
    <lineage>
        <taxon>Bacteria</taxon>
        <taxon>Bacillati</taxon>
        <taxon>Actinomycetota</taxon>
        <taxon>Actinomycetes</taxon>
        <taxon>Streptosporangiales</taxon>
        <taxon>Thermomonosporaceae</taxon>
        <taxon>Actinocorallia</taxon>
    </lineage>
</organism>
<keyword evidence="2" id="KW-1185">Reference proteome</keyword>
<dbReference type="AlphaFoldDB" id="A0A3N1DAF8"/>
<dbReference type="Pfam" id="PF05973">
    <property type="entry name" value="Gp49"/>
    <property type="match status" value="1"/>
</dbReference>
<dbReference type="InterPro" id="IPR009241">
    <property type="entry name" value="HigB-like"/>
</dbReference>